<dbReference type="PANTHER" id="PTHR42729:SF1">
    <property type="entry name" value="OLIGO_DIPEPTIDE TRANSPORT, PERMEASE PROTEIN (DPPC-2)"/>
    <property type="match status" value="1"/>
</dbReference>
<dbReference type="Proteomes" id="UP000065473">
    <property type="component" value="Chromosome"/>
</dbReference>
<dbReference type="PANTHER" id="PTHR42729">
    <property type="entry name" value="OLIGO/DIPEPTIDE TRANSPORT, PERMEASE PROTEIN (DPPC-2)"/>
    <property type="match status" value="1"/>
</dbReference>
<keyword evidence="3 5" id="KW-1133">Transmembrane helix</keyword>
<evidence type="ECO:0000313" key="8">
    <source>
        <dbReference type="EMBL" id="ALU30806.1"/>
    </source>
</evidence>
<dbReference type="GO" id="GO:0055085">
    <property type="term" value="P:transmembrane transport"/>
    <property type="evidence" value="ECO:0007669"/>
    <property type="project" value="InterPro"/>
</dbReference>
<sequence length="475" mass="52320">MNKTIRYLFSKKSFVFSIIIIGFFVILSLAAPVLTQYNNPYLPSQQQIAAPYAVPYWASIFPQYKDLPPNVMFTFSKFSSSNSNYVTMVNSSYIKVLVPPNETVNVSFPLIWNWSHPYNILVSFKLLSPNSENFIINLYFNNIYAMELSPLPFPLPPAVSITPGKASFIVFNSQEINVGNSPYVSTLPSSKQALAAYEFPADALPKPGTYYIVVSFNNTGNTQETFIMSLPTYKSQGYKYGLLGTDDNGASVFAEFVYGGRFDLYLSVVASVLIIGIGLVIGLLAGYVGGFTDLSLNALTDFFLLIPGLPLLIVLISIFDVTGTIVNISKPLLILLIISLLSWPGTAKIIRGQTLSLKNRTFIEASRALGEGRTRILFKHILPNLMGILFAQLAYDVPGVILAESGLDFLGLGISGFPTWGNMLGYATYNISFVNGFAWWWVLPPGIGIVLLSMAFYFFGSAMLDALSPYKLRGE</sequence>
<feature type="transmembrane region" description="Helical" evidence="5">
    <location>
        <begin position="264"/>
        <end position="290"/>
    </location>
</feature>
<feature type="transmembrane region" description="Helical" evidence="5">
    <location>
        <begin position="376"/>
        <end position="395"/>
    </location>
</feature>
<evidence type="ECO:0000256" key="3">
    <source>
        <dbReference type="ARBA" id="ARBA00022989"/>
    </source>
</evidence>
<dbReference type="PROSITE" id="PS50928">
    <property type="entry name" value="ABC_TM1"/>
    <property type="match status" value="1"/>
</dbReference>
<dbReference type="GeneID" id="14552256"/>
<feature type="transmembrane region" description="Helical" evidence="5">
    <location>
        <begin position="332"/>
        <end position="350"/>
    </location>
</feature>
<comment type="subcellular location">
    <subcellularLocation>
        <location evidence="5">Cell membrane</location>
        <topology evidence="5">Multi-pass membrane protein</topology>
    </subcellularLocation>
    <subcellularLocation>
        <location evidence="1">Membrane</location>
        <topology evidence="1">Multi-pass membrane protein</topology>
    </subcellularLocation>
</comment>
<protein>
    <submittedName>
        <fullName evidence="8">Peptide transporter</fullName>
    </submittedName>
</protein>
<feature type="transmembrane region" description="Helical" evidence="5">
    <location>
        <begin position="438"/>
        <end position="459"/>
    </location>
</feature>
<name>A0A0U3H095_9CREN</name>
<evidence type="ECO:0000259" key="6">
    <source>
        <dbReference type="PROSITE" id="PS50928"/>
    </source>
</evidence>
<dbReference type="SUPFAM" id="SSF161098">
    <property type="entry name" value="MetI-like"/>
    <property type="match status" value="1"/>
</dbReference>
<dbReference type="InterPro" id="IPR025966">
    <property type="entry name" value="OppC_N"/>
</dbReference>
<evidence type="ECO:0000256" key="5">
    <source>
        <dbReference type="RuleBase" id="RU363032"/>
    </source>
</evidence>
<dbReference type="InterPro" id="IPR000515">
    <property type="entry name" value="MetI-like"/>
</dbReference>
<evidence type="ECO:0000313" key="10">
    <source>
        <dbReference type="Proteomes" id="UP000065473"/>
    </source>
</evidence>
<dbReference type="CDD" id="cd06261">
    <property type="entry name" value="TM_PBP2"/>
    <property type="match status" value="1"/>
</dbReference>
<comment type="similarity">
    <text evidence="5">Belongs to the binding-protein-dependent transport system permease family.</text>
</comment>
<dbReference type="Proteomes" id="UP000060043">
    <property type="component" value="Chromosome"/>
</dbReference>
<dbReference type="EMBL" id="CP013695">
    <property type="protein sequence ID" value="ALU30806.1"/>
    <property type="molecule type" value="Genomic_DNA"/>
</dbReference>
<accession>A0A0U3H095</accession>
<feature type="transmembrane region" description="Helical" evidence="5">
    <location>
        <begin position="302"/>
        <end position="326"/>
    </location>
</feature>
<evidence type="ECO:0000256" key="2">
    <source>
        <dbReference type="ARBA" id="ARBA00022692"/>
    </source>
</evidence>
<dbReference type="RefSeq" id="WP_011278571.1">
    <property type="nucleotide sequence ID" value="NZ_BHWZ01000004.1"/>
</dbReference>
<dbReference type="Pfam" id="PF00528">
    <property type="entry name" value="BPD_transp_1"/>
    <property type="match status" value="1"/>
</dbReference>
<evidence type="ECO:0000313" key="9">
    <source>
        <dbReference type="Proteomes" id="UP000060043"/>
    </source>
</evidence>
<feature type="domain" description="ABC transmembrane type-1" evidence="6">
    <location>
        <begin position="264"/>
        <end position="460"/>
    </location>
</feature>
<keyword evidence="2 5" id="KW-0812">Transmembrane</keyword>
<dbReference type="EMBL" id="CP013694">
    <property type="protein sequence ID" value="ALU30112.1"/>
    <property type="molecule type" value="Genomic_DNA"/>
</dbReference>
<dbReference type="GO" id="GO:0005886">
    <property type="term" value="C:plasma membrane"/>
    <property type="evidence" value="ECO:0007669"/>
    <property type="project" value="UniProtKB-SubCell"/>
</dbReference>
<reference evidence="9 10" key="1">
    <citation type="submission" date="2015-12" db="EMBL/GenBank/DDBJ databases">
        <title>A stable core within a dynamic pangenome in Sulfolobus acidocaldarius.</title>
        <authorList>
            <person name="Anderson R."/>
            <person name="Kouris A."/>
            <person name="Seward C."/>
            <person name="Campbell K."/>
            <person name="Whitaker R."/>
        </authorList>
    </citation>
    <scope>NUCLEOTIDE SEQUENCE [LARGE SCALE GENOMIC DNA]</scope>
    <source>
        <strain evidence="7 10">GG12-C01-09</strain>
        <strain evidence="8 9">NG05B_CO5_07</strain>
    </source>
</reference>
<keyword evidence="5" id="KW-0813">Transport</keyword>
<dbReference type="Pfam" id="PF12911">
    <property type="entry name" value="OppC_N"/>
    <property type="match status" value="1"/>
</dbReference>
<keyword evidence="4 5" id="KW-0472">Membrane</keyword>
<dbReference type="OMA" id="FAWWWVL"/>
<organism evidence="8 9">
    <name type="scientific">Sulfolobus acidocaldarius</name>
    <dbReference type="NCBI Taxonomy" id="2285"/>
    <lineage>
        <taxon>Archaea</taxon>
        <taxon>Thermoproteota</taxon>
        <taxon>Thermoprotei</taxon>
        <taxon>Sulfolobales</taxon>
        <taxon>Sulfolobaceae</taxon>
        <taxon>Sulfolobus</taxon>
    </lineage>
</organism>
<proteinExistence type="inferred from homology"/>
<evidence type="ECO:0000313" key="7">
    <source>
        <dbReference type="EMBL" id="ALU30112.1"/>
    </source>
</evidence>
<gene>
    <name evidence="7" type="ORF">ATY89_09315</name>
    <name evidence="8" type="ORF">ATZ20_00725</name>
</gene>
<dbReference type="Gene3D" id="1.10.3720.10">
    <property type="entry name" value="MetI-like"/>
    <property type="match status" value="1"/>
</dbReference>
<dbReference type="InterPro" id="IPR035906">
    <property type="entry name" value="MetI-like_sf"/>
</dbReference>
<evidence type="ECO:0000256" key="4">
    <source>
        <dbReference type="ARBA" id="ARBA00023136"/>
    </source>
</evidence>
<dbReference type="OrthoDB" id="312811at2157"/>
<dbReference type="AlphaFoldDB" id="A0A0U3H095"/>
<evidence type="ECO:0000256" key="1">
    <source>
        <dbReference type="ARBA" id="ARBA00004141"/>
    </source>
</evidence>